<feature type="transmembrane region" description="Helical" evidence="8">
    <location>
        <begin position="56"/>
        <end position="74"/>
    </location>
</feature>
<evidence type="ECO:0000313" key="11">
    <source>
        <dbReference type="EMBL" id="TQO19509.1"/>
    </source>
</evidence>
<dbReference type="GO" id="GO:0009234">
    <property type="term" value="P:menaquinone biosynthetic process"/>
    <property type="evidence" value="ECO:0007669"/>
    <property type="project" value="UniProtKB-UniRule"/>
</dbReference>
<comment type="caution">
    <text evidence="11">The sequence shown here is derived from an EMBL/GenBank/DDBJ whole genome shotgun (WGS) entry which is preliminary data.</text>
</comment>
<dbReference type="HAMAP" id="MF_01937">
    <property type="entry name" value="MenA_1"/>
    <property type="match status" value="1"/>
</dbReference>
<evidence type="ECO:0000256" key="10">
    <source>
        <dbReference type="SAM" id="MobiDB-lite"/>
    </source>
</evidence>
<dbReference type="Gene3D" id="1.10.357.140">
    <property type="entry name" value="UbiA prenyltransferase"/>
    <property type="match status" value="1"/>
</dbReference>
<keyword evidence="7 8" id="KW-0472">Membrane</keyword>
<dbReference type="InterPro" id="IPR044878">
    <property type="entry name" value="UbiA_sf"/>
</dbReference>
<evidence type="ECO:0000256" key="9">
    <source>
        <dbReference type="NCBIfam" id="TIGR00751"/>
    </source>
</evidence>
<dbReference type="InterPro" id="IPR004657">
    <property type="entry name" value="MenA"/>
</dbReference>
<dbReference type="GO" id="GO:0005886">
    <property type="term" value="C:plasma membrane"/>
    <property type="evidence" value="ECO:0007669"/>
    <property type="project" value="UniProtKB-SubCell"/>
</dbReference>
<dbReference type="GO" id="GO:0046428">
    <property type="term" value="F:1,4-dihydroxy-2-naphthoate polyprenyltransferase activity"/>
    <property type="evidence" value="ECO:0007669"/>
    <property type="project" value="UniProtKB-UniRule"/>
</dbReference>
<evidence type="ECO:0000313" key="12">
    <source>
        <dbReference type="Proteomes" id="UP000316560"/>
    </source>
</evidence>
<feature type="compositionally biased region" description="Polar residues" evidence="10">
    <location>
        <begin position="1"/>
        <end position="12"/>
    </location>
</feature>
<dbReference type="Pfam" id="PF01040">
    <property type="entry name" value="UbiA"/>
    <property type="match status" value="1"/>
</dbReference>
<proteinExistence type="inferred from homology"/>
<dbReference type="RefSeq" id="WP_141989963.1">
    <property type="nucleotide sequence ID" value="NZ_VFRA01000001.1"/>
</dbReference>
<keyword evidence="12" id="KW-1185">Reference proteome</keyword>
<feature type="transmembrane region" description="Helical" evidence="8">
    <location>
        <begin position="217"/>
        <end position="238"/>
    </location>
</feature>
<gene>
    <name evidence="8" type="primary">menA</name>
    <name evidence="11" type="ORF">FB472_1069</name>
</gene>
<dbReference type="EC" id="2.5.1.74" evidence="8 9"/>
<dbReference type="Proteomes" id="UP000316560">
    <property type="component" value="Unassembled WGS sequence"/>
</dbReference>
<dbReference type="OrthoDB" id="9767568at2"/>
<evidence type="ECO:0000256" key="3">
    <source>
        <dbReference type="ARBA" id="ARBA00022475"/>
    </source>
</evidence>
<feature type="transmembrane region" description="Helical" evidence="8">
    <location>
        <begin position="313"/>
        <end position="335"/>
    </location>
</feature>
<organism evidence="11 12">
    <name type="scientific">Rhodoglobus vestalii</name>
    <dbReference type="NCBI Taxonomy" id="193384"/>
    <lineage>
        <taxon>Bacteria</taxon>
        <taxon>Bacillati</taxon>
        <taxon>Actinomycetota</taxon>
        <taxon>Actinomycetes</taxon>
        <taxon>Micrococcales</taxon>
        <taxon>Microbacteriaceae</taxon>
        <taxon>Rhodoglobus</taxon>
    </lineage>
</organism>
<evidence type="ECO:0000256" key="4">
    <source>
        <dbReference type="ARBA" id="ARBA00022679"/>
    </source>
</evidence>
<evidence type="ECO:0000256" key="6">
    <source>
        <dbReference type="ARBA" id="ARBA00022989"/>
    </source>
</evidence>
<dbReference type="PIRSF" id="PIRSF005355">
    <property type="entry name" value="UBIAD1"/>
    <property type="match status" value="1"/>
</dbReference>
<comment type="similarity">
    <text evidence="8">Belongs to the MenA family. Type 1 subfamily.</text>
</comment>
<feature type="region of interest" description="Disordered" evidence="10">
    <location>
        <begin position="1"/>
        <end position="40"/>
    </location>
</feature>
<protein>
    <recommendedName>
        <fullName evidence="8 9">1,4-dihydroxy-2-naphthoate octaprenyltransferase</fullName>
        <shortName evidence="8">DHNA-octaprenyltransferase</shortName>
        <ecNumber evidence="8 9">2.5.1.74</ecNumber>
    </recommendedName>
</protein>
<dbReference type="EMBL" id="VFRA01000001">
    <property type="protein sequence ID" value="TQO19509.1"/>
    <property type="molecule type" value="Genomic_DNA"/>
</dbReference>
<feature type="transmembrane region" description="Helical" evidence="8">
    <location>
        <begin position="161"/>
        <end position="180"/>
    </location>
</feature>
<dbReference type="AlphaFoldDB" id="A0A8H2PXQ0"/>
<evidence type="ECO:0000256" key="7">
    <source>
        <dbReference type="ARBA" id="ARBA00023136"/>
    </source>
</evidence>
<dbReference type="CDD" id="cd13962">
    <property type="entry name" value="PT_UbiA_UBIAD1"/>
    <property type="match status" value="1"/>
</dbReference>
<name>A0A8H2PXQ0_9MICO</name>
<comment type="pathway">
    <text evidence="8">Quinol/quinone metabolism; menaquinone biosynthesis; menaquinol from 1,4-dihydroxy-2-naphthoate: step 1/2.</text>
</comment>
<feature type="transmembrane region" description="Helical" evidence="8">
    <location>
        <begin position="86"/>
        <end position="105"/>
    </location>
</feature>
<dbReference type="PANTHER" id="PTHR13929:SF0">
    <property type="entry name" value="UBIA PRENYLTRANSFERASE DOMAIN-CONTAINING PROTEIN 1"/>
    <property type="match status" value="1"/>
</dbReference>
<dbReference type="GO" id="GO:0042371">
    <property type="term" value="P:vitamin K biosynthetic process"/>
    <property type="evidence" value="ECO:0007669"/>
    <property type="project" value="TreeGrafter"/>
</dbReference>
<reference evidence="11 12" key="1">
    <citation type="submission" date="2019-06" db="EMBL/GenBank/DDBJ databases">
        <title>Sequencing the genomes of 1000 actinobacteria strains.</title>
        <authorList>
            <person name="Klenk H.-P."/>
        </authorList>
    </citation>
    <scope>NUCLEOTIDE SEQUENCE [LARGE SCALE GENOMIC DNA]</scope>
    <source>
        <strain evidence="11 12">DSM 21947</strain>
    </source>
</reference>
<sequence>MASSKQQRTDPTTIAPKSRTGSAKKNSGRPGVRPPKAPKVAKATARDWIGGARIQTLPLAFAPVALGTAAAFVLRLDEDGVGWHWLRALLCLIVAVSLQIGVNFANDYSDGVRGTDNNRVGPRRLTGSGAARGRTVITVAFVWFGIAAIAGIIIVVRSGHWWMLAVGAVAILAAYFYTGGKRPYGYLGLGEVFVFIFFGLVATAGTTYVLADTVTVESWLAAVAVGLFAVATLMVNNIRDIEQDAIAGKRTLAVMIGNLPSRIFYVVAMLVPFGILGAFTLLYVNAYLVFFVLLSALPACVIVLTAKTAPELILALRLTGLTALLYGLGLASAIAF</sequence>
<keyword evidence="2 8" id="KW-0474">Menaquinone biosynthesis</keyword>
<keyword evidence="4 8" id="KW-0808">Transferase</keyword>
<evidence type="ECO:0000256" key="8">
    <source>
        <dbReference type="HAMAP-Rule" id="MF_01937"/>
    </source>
</evidence>
<feature type="transmembrane region" description="Helical" evidence="8">
    <location>
        <begin position="259"/>
        <end position="281"/>
    </location>
</feature>
<comment type="function">
    <text evidence="8">Conversion of 1,4-dihydroxy-2-naphthoate (DHNA) to demethylmenaquinone (DMK).</text>
</comment>
<dbReference type="InterPro" id="IPR000537">
    <property type="entry name" value="UbiA_prenyltransferase"/>
</dbReference>
<keyword evidence="5 8" id="KW-0812">Transmembrane</keyword>
<evidence type="ECO:0000256" key="5">
    <source>
        <dbReference type="ARBA" id="ARBA00022692"/>
    </source>
</evidence>
<keyword evidence="3 8" id="KW-1003">Cell membrane</keyword>
<comment type="subcellular location">
    <subcellularLocation>
        <location evidence="8">Cell membrane</location>
        <topology evidence="8">Multi-pass membrane protein</topology>
    </subcellularLocation>
    <subcellularLocation>
        <location evidence="1">Membrane</location>
        <topology evidence="1">Multi-pass membrane protein</topology>
    </subcellularLocation>
</comment>
<evidence type="ECO:0000256" key="1">
    <source>
        <dbReference type="ARBA" id="ARBA00004141"/>
    </source>
</evidence>
<dbReference type="InterPro" id="IPR026046">
    <property type="entry name" value="UBIAD1"/>
</dbReference>
<dbReference type="UniPathway" id="UPA00079">
    <property type="reaction ID" value="UER00168"/>
</dbReference>
<keyword evidence="6 8" id="KW-1133">Transmembrane helix</keyword>
<evidence type="ECO:0000256" key="2">
    <source>
        <dbReference type="ARBA" id="ARBA00022428"/>
    </source>
</evidence>
<dbReference type="NCBIfam" id="NF004751">
    <property type="entry name" value="PRK06080.1-3"/>
    <property type="match status" value="1"/>
</dbReference>
<accession>A0A8H2PXQ0</accession>
<feature type="transmembrane region" description="Helical" evidence="8">
    <location>
        <begin position="287"/>
        <end position="306"/>
    </location>
</feature>
<comment type="catalytic activity">
    <reaction evidence="8">
        <text>an all-trans-polyprenyl diphosphate + 1,4-dihydroxy-2-naphthoate + H(+) = a 2-demethylmenaquinol + CO2 + diphosphate</text>
        <dbReference type="Rhea" id="RHEA:26478"/>
        <dbReference type="Rhea" id="RHEA-COMP:9563"/>
        <dbReference type="Rhea" id="RHEA-COMP:9564"/>
        <dbReference type="ChEBI" id="CHEBI:11173"/>
        <dbReference type="ChEBI" id="CHEBI:15378"/>
        <dbReference type="ChEBI" id="CHEBI:16526"/>
        <dbReference type="ChEBI" id="CHEBI:33019"/>
        <dbReference type="ChEBI" id="CHEBI:55437"/>
        <dbReference type="ChEBI" id="CHEBI:58914"/>
        <dbReference type="EC" id="2.5.1.74"/>
    </reaction>
</comment>
<feature type="transmembrane region" description="Helical" evidence="8">
    <location>
        <begin position="192"/>
        <end position="211"/>
    </location>
</feature>
<dbReference type="PANTHER" id="PTHR13929">
    <property type="entry name" value="1,4-DIHYDROXY-2-NAPHTHOATE OCTAPRENYLTRANSFERASE"/>
    <property type="match status" value="1"/>
</dbReference>
<dbReference type="NCBIfam" id="TIGR00751">
    <property type="entry name" value="menA"/>
    <property type="match status" value="1"/>
</dbReference>
<feature type="transmembrane region" description="Helical" evidence="8">
    <location>
        <begin position="133"/>
        <end position="155"/>
    </location>
</feature>